<feature type="transmembrane region" description="Helical" evidence="1">
    <location>
        <begin position="81"/>
        <end position="104"/>
    </location>
</feature>
<name>A0A172XZS3_9FLAO</name>
<keyword evidence="1" id="KW-0812">Transmembrane</keyword>
<evidence type="ECO:0000313" key="2">
    <source>
        <dbReference type="EMBL" id="ANF52441.1"/>
    </source>
</evidence>
<dbReference type="KEGG" id="chh:A0O34_18795"/>
<dbReference type="STRING" id="1685010.A0O34_18795"/>
<reference evidence="2 3" key="1">
    <citation type="submission" date="2016-04" db="EMBL/GenBank/DDBJ databases">
        <title>Complete Genome Sequence of Chryseobacterium sp. IHBB 10212.</title>
        <authorList>
            <person name="Pal M."/>
            <person name="Swarnkar M.K."/>
            <person name="Kaushal K."/>
            <person name="Chhibber S."/>
            <person name="Singh A.K."/>
            <person name="Gulati A."/>
        </authorList>
    </citation>
    <scope>NUCLEOTIDE SEQUENCE [LARGE SCALE GENOMIC DNA]</scope>
    <source>
        <strain evidence="2 3">IHBB 10212</strain>
    </source>
</reference>
<protein>
    <submittedName>
        <fullName evidence="2">Uncharacterized protein</fullName>
    </submittedName>
</protein>
<dbReference type="OrthoDB" id="1246610at2"/>
<dbReference type="RefSeq" id="WP_066758191.1">
    <property type="nucleotide sequence ID" value="NZ_CP015199.1"/>
</dbReference>
<keyword evidence="1" id="KW-0472">Membrane</keyword>
<evidence type="ECO:0000256" key="1">
    <source>
        <dbReference type="SAM" id="Phobius"/>
    </source>
</evidence>
<accession>A0A172XZS3</accession>
<organism evidence="2 3">
    <name type="scientific">Chryseobacterium glaciei</name>
    <dbReference type="NCBI Taxonomy" id="1685010"/>
    <lineage>
        <taxon>Bacteria</taxon>
        <taxon>Pseudomonadati</taxon>
        <taxon>Bacteroidota</taxon>
        <taxon>Flavobacteriia</taxon>
        <taxon>Flavobacteriales</taxon>
        <taxon>Weeksellaceae</taxon>
        <taxon>Chryseobacterium group</taxon>
        <taxon>Chryseobacterium</taxon>
    </lineage>
</organism>
<keyword evidence="3" id="KW-1185">Reference proteome</keyword>
<dbReference type="Proteomes" id="UP000077824">
    <property type="component" value="Chromosome"/>
</dbReference>
<dbReference type="AlphaFoldDB" id="A0A172XZS3"/>
<gene>
    <name evidence="2" type="ORF">A0O34_18795</name>
</gene>
<proteinExistence type="predicted"/>
<sequence>MNTLAQKDGRNSKYFEIQEDGVFVKNNFAKEINEYKVYFSDIQDDETVFRKKKDPVLIGIVISMVFNSILVTIFINDSYQLSYSIGMIVFVIALFPTLIVGGICNNEFRKENSKSLTASKPIIFSYAKKEMEEVNSFITKIKESKKDYYLREYYKVDNLIPTHVQISRIHWLYESKYINESDAKFILDEIDSKRIIEGL</sequence>
<evidence type="ECO:0000313" key="3">
    <source>
        <dbReference type="Proteomes" id="UP000077824"/>
    </source>
</evidence>
<dbReference type="EMBL" id="CP015199">
    <property type="protein sequence ID" value="ANF52441.1"/>
    <property type="molecule type" value="Genomic_DNA"/>
</dbReference>
<feature type="transmembrane region" description="Helical" evidence="1">
    <location>
        <begin position="56"/>
        <end position="75"/>
    </location>
</feature>
<keyword evidence="1" id="KW-1133">Transmembrane helix</keyword>